<dbReference type="InterPro" id="IPR039104">
    <property type="entry name" value="6PGL"/>
</dbReference>
<dbReference type="OrthoDB" id="9810967at2"/>
<dbReference type="EMBL" id="CP034159">
    <property type="protein sequence ID" value="AZI32225.1"/>
    <property type="molecule type" value="Genomic_DNA"/>
</dbReference>
<dbReference type="AlphaFoldDB" id="A0A3G8XFC8"/>
<dbReference type="InterPro" id="IPR037171">
    <property type="entry name" value="NagB/RpiA_transferase-like"/>
</dbReference>
<name>A0A3G8XFC8_9FLAO</name>
<proteinExistence type="inferred from homology"/>
<feature type="domain" description="Glucosamine/galactosamine-6-phosphate isomerase" evidence="8">
    <location>
        <begin position="9"/>
        <end position="231"/>
    </location>
</feature>
<dbReference type="Gene3D" id="3.40.50.1360">
    <property type="match status" value="1"/>
</dbReference>
<evidence type="ECO:0000256" key="7">
    <source>
        <dbReference type="RuleBase" id="RU365095"/>
    </source>
</evidence>
<dbReference type="PANTHER" id="PTHR11054:SF0">
    <property type="entry name" value="6-PHOSPHOGLUCONOLACTONASE"/>
    <property type="match status" value="1"/>
</dbReference>
<dbReference type="RefSeq" id="WP_125022529.1">
    <property type="nucleotide sequence ID" value="NZ_CP034159.1"/>
</dbReference>
<evidence type="ECO:0000256" key="4">
    <source>
        <dbReference type="ARBA" id="ARBA00010662"/>
    </source>
</evidence>
<keyword evidence="7 9" id="KW-0378">Hydrolase</keyword>
<comment type="catalytic activity">
    <reaction evidence="1 7">
        <text>6-phospho-D-glucono-1,5-lactone + H2O = 6-phospho-D-gluconate + H(+)</text>
        <dbReference type="Rhea" id="RHEA:12556"/>
        <dbReference type="ChEBI" id="CHEBI:15377"/>
        <dbReference type="ChEBI" id="CHEBI:15378"/>
        <dbReference type="ChEBI" id="CHEBI:57955"/>
        <dbReference type="ChEBI" id="CHEBI:58759"/>
        <dbReference type="EC" id="3.1.1.31"/>
    </reaction>
</comment>
<dbReference type="PANTHER" id="PTHR11054">
    <property type="entry name" value="6-PHOSPHOGLUCONOLACTONASE"/>
    <property type="match status" value="1"/>
</dbReference>
<dbReference type="Pfam" id="PF01182">
    <property type="entry name" value="Glucosamine_iso"/>
    <property type="match status" value="1"/>
</dbReference>
<dbReference type="GO" id="GO:0006098">
    <property type="term" value="P:pentose-phosphate shunt"/>
    <property type="evidence" value="ECO:0007669"/>
    <property type="project" value="UniProtKB-UniPathway"/>
</dbReference>
<gene>
    <name evidence="7 9" type="primary">pgl</name>
    <name evidence="9" type="ORF">EIB73_03070</name>
</gene>
<evidence type="ECO:0000259" key="8">
    <source>
        <dbReference type="Pfam" id="PF01182"/>
    </source>
</evidence>
<dbReference type="CDD" id="cd01400">
    <property type="entry name" value="6PGL"/>
    <property type="match status" value="1"/>
</dbReference>
<evidence type="ECO:0000256" key="2">
    <source>
        <dbReference type="ARBA" id="ARBA00002681"/>
    </source>
</evidence>
<dbReference type="GO" id="GO:0005975">
    <property type="term" value="P:carbohydrate metabolic process"/>
    <property type="evidence" value="ECO:0007669"/>
    <property type="project" value="UniProtKB-UniRule"/>
</dbReference>
<sequence length="260" mass="29660">MQHLKIYKDVDEVIESLAKVICDSAEESIKNRGVFNFVLAGGGSPKKLYELLASDAYKNKIDWRKTYFFFGDERFVPENDEERNSLMVKKALFDPLKIQESHIFNVDTTTTPSEAAMKYWEVIKSHFKDGPIQFDFILLGLGDNSHTASLFPQTSVLEETEATIKSVWVEEVDMYRITMTAPLINQARQIAFLVFGAGKAEAVYHILEDQSGSSAEYPARLITKDPQKVTWFLNEAAASQLKYNNLLGENILKIIFKERR</sequence>
<dbReference type="GO" id="GO:0017057">
    <property type="term" value="F:6-phosphogluconolactonase activity"/>
    <property type="evidence" value="ECO:0007669"/>
    <property type="project" value="UniProtKB-UniRule"/>
</dbReference>
<dbReference type="KEGG" id="ccas:EIB73_03070"/>
<evidence type="ECO:0000256" key="6">
    <source>
        <dbReference type="ARBA" id="ARBA00020337"/>
    </source>
</evidence>
<evidence type="ECO:0000313" key="10">
    <source>
        <dbReference type="Proteomes" id="UP000270185"/>
    </source>
</evidence>
<dbReference type="InterPro" id="IPR006148">
    <property type="entry name" value="Glc/Gal-6P_isomerase"/>
</dbReference>
<evidence type="ECO:0000256" key="3">
    <source>
        <dbReference type="ARBA" id="ARBA00004961"/>
    </source>
</evidence>
<evidence type="ECO:0000256" key="1">
    <source>
        <dbReference type="ARBA" id="ARBA00000832"/>
    </source>
</evidence>
<evidence type="ECO:0000256" key="5">
    <source>
        <dbReference type="ARBA" id="ARBA00013198"/>
    </source>
</evidence>
<dbReference type="UniPathway" id="UPA00115">
    <property type="reaction ID" value="UER00409"/>
</dbReference>
<organism evidence="9 10">
    <name type="scientific">Kaistella carnis</name>
    <dbReference type="NCBI Taxonomy" id="1241979"/>
    <lineage>
        <taxon>Bacteria</taxon>
        <taxon>Pseudomonadati</taxon>
        <taxon>Bacteroidota</taxon>
        <taxon>Flavobacteriia</taxon>
        <taxon>Flavobacteriales</taxon>
        <taxon>Weeksellaceae</taxon>
        <taxon>Chryseobacterium group</taxon>
        <taxon>Kaistella</taxon>
    </lineage>
</organism>
<dbReference type="NCBIfam" id="TIGR01198">
    <property type="entry name" value="pgl"/>
    <property type="match status" value="1"/>
</dbReference>
<dbReference type="EC" id="3.1.1.31" evidence="5 7"/>
<dbReference type="Proteomes" id="UP000270185">
    <property type="component" value="Chromosome"/>
</dbReference>
<keyword evidence="10" id="KW-1185">Reference proteome</keyword>
<comment type="pathway">
    <text evidence="3 7">Carbohydrate degradation; pentose phosphate pathway; D-ribulose 5-phosphate from D-glucose 6-phosphate (oxidative stage): step 2/3.</text>
</comment>
<evidence type="ECO:0000313" key="9">
    <source>
        <dbReference type="EMBL" id="AZI32225.1"/>
    </source>
</evidence>
<dbReference type="SUPFAM" id="SSF100950">
    <property type="entry name" value="NagB/RpiA/CoA transferase-like"/>
    <property type="match status" value="1"/>
</dbReference>
<accession>A0A3G8XFC8</accession>
<reference evidence="10" key="1">
    <citation type="submission" date="2018-11" db="EMBL/GenBank/DDBJ databases">
        <title>Proposal to divide the Flavobacteriaceae and reorganize its genera based on Amino Acid Identity values calculated from whole genome sequences.</title>
        <authorList>
            <person name="Nicholson A.C."/>
            <person name="Gulvik C.A."/>
            <person name="Whitney A.M."/>
            <person name="Humrighouse B.W."/>
            <person name="Bell M."/>
            <person name="Holmes B."/>
            <person name="Steigerwalt A.G."/>
            <person name="Villarma A."/>
            <person name="Sheth M."/>
            <person name="Batra D."/>
            <person name="Pryor J."/>
            <person name="Bernardet J.-F."/>
            <person name="Hugo C."/>
            <person name="Kampfer P."/>
            <person name="Newman J.D."/>
            <person name="McQuiston J.R."/>
        </authorList>
    </citation>
    <scope>NUCLEOTIDE SEQUENCE [LARGE SCALE GENOMIC DNA]</scope>
    <source>
        <strain evidence="10">G0081</strain>
    </source>
</reference>
<dbReference type="InterPro" id="IPR005900">
    <property type="entry name" value="6-phosphogluconolactonase_DevB"/>
</dbReference>
<comment type="function">
    <text evidence="2 7">Hydrolysis of 6-phosphogluconolactone to 6-phosphogluconate.</text>
</comment>
<protein>
    <recommendedName>
        <fullName evidence="6 7">6-phosphogluconolactonase</fullName>
        <shortName evidence="7">6PGL</shortName>
        <ecNumber evidence="5 7">3.1.1.31</ecNumber>
    </recommendedName>
</protein>
<comment type="similarity">
    <text evidence="4 7">Belongs to the glucosamine/galactosamine-6-phosphate isomerase family. 6-phosphogluconolactonase subfamily.</text>
</comment>